<dbReference type="EMBL" id="ABXY01000016">
    <property type="protein sequence ID" value="EEB21326.1"/>
    <property type="molecule type" value="Genomic_DNA"/>
</dbReference>
<dbReference type="AlphaFoldDB" id="B6XVC7"/>
<reference evidence="1 2" key="1">
    <citation type="submission" date="2008-10" db="EMBL/GenBank/DDBJ databases">
        <title>Draft genome sequence of Bifidobacterium catenulatum (DSM 16992).</title>
        <authorList>
            <person name="Sudarsanam P."/>
            <person name="Ley R."/>
            <person name="Guruge J."/>
            <person name="Turnbaugh P.J."/>
            <person name="Mahowald M."/>
            <person name="Liep D."/>
            <person name="Gordon J."/>
        </authorList>
    </citation>
    <scope>NUCLEOTIDE SEQUENCE [LARGE SCALE GENOMIC DNA]</scope>
    <source>
        <strain evidence="1 2">DSM 16992</strain>
    </source>
</reference>
<gene>
    <name evidence="1" type="ORF">BIFCAT_01155</name>
</gene>
<name>B6XVC7_9BIFI</name>
<accession>B6XVC7</accession>
<proteinExistence type="predicted"/>
<sequence>MAHALTAHTALGDFHTTAFADDALEAYALVLAAGALPVTGRSEDLFAEQTVFLWLQGTVVNGFRLLDLAMAPITDVIGGGQANPQFVKCVDVQHSIVLSIDS</sequence>
<evidence type="ECO:0000313" key="2">
    <source>
        <dbReference type="Proteomes" id="UP000003882"/>
    </source>
</evidence>
<evidence type="ECO:0000313" key="1">
    <source>
        <dbReference type="EMBL" id="EEB21326.1"/>
    </source>
</evidence>
<protein>
    <submittedName>
        <fullName evidence="1">Uncharacterized protein</fullName>
    </submittedName>
</protein>
<reference evidence="1 2" key="2">
    <citation type="submission" date="2008-10" db="EMBL/GenBank/DDBJ databases">
        <authorList>
            <person name="Fulton L."/>
            <person name="Clifton S."/>
            <person name="Fulton B."/>
            <person name="Xu J."/>
            <person name="Minx P."/>
            <person name="Pepin K.H."/>
            <person name="Johnson M."/>
            <person name="Bhonagiri V."/>
            <person name="Nash W.E."/>
            <person name="Mardis E.R."/>
            <person name="Wilson R.K."/>
        </authorList>
    </citation>
    <scope>NUCLEOTIDE SEQUENCE [LARGE SCALE GENOMIC DNA]</scope>
    <source>
        <strain evidence="1 2">DSM 16992</strain>
    </source>
</reference>
<organism evidence="1 2">
    <name type="scientific">Bifidobacterium catenulatum DSM 16992 = JCM 1194 = LMG 11043</name>
    <dbReference type="NCBI Taxonomy" id="566552"/>
    <lineage>
        <taxon>Bacteria</taxon>
        <taxon>Bacillati</taxon>
        <taxon>Actinomycetota</taxon>
        <taxon>Actinomycetes</taxon>
        <taxon>Bifidobacteriales</taxon>
        <taxon>Bifidobacteriaceae</taxon>
        <taxon>Bifidobacterium</taxon>
    </lineage>
</organism>
<comment type="caution">
    <text evidence="1">The sequence shown here is derived from an EMBL/GenBank/DDBJ whole genome shotgun (WGS) entry which is preliminary data.</text>
</comment>
<dbReference type="Proteomes" id="UP000003882">
    <property type="component" value="Unassembled WGS sequence"/>
</dbReference>